<dbReference type="OrthoDB" id="5961at2759"/>
<evidence type="ECO:0000313" key="5">
    <source>
        <dbReference type="Proteomes" id="UP000738359"/>
    </source>
</evidence>
<feature type="region of interest" description="Disordered" evidence="1">
    <location>
        <begin position="196"/>
        <end position="288"/>
    </location>
</feature>
<dbReference type="GO" id="GO:0006998">
    <property type="term" value="P:nuclear envelope organization"/>
    <property type="evidence" value="ECO:0007669"/>
    <property type="project" value="InterPro"/>
</dbReference>
<dbReference type="Pfam" id="PF10104">
    <property type="entry name" value="Brr6_like_C_C"/>
    <property type="match status" value="1"/>
</dbReference>
<dbReference type="InterPro" id="IPR040202">
    <property type="entry name" value="Brl1/Brr6"/>
</dbReference>
<accession>A0A9P6M4H6</accession>
<dbReference type="InterPro" id="IPR018767">
    <property type="entry name" value="Brl1/Brr6_dom"/>
</dbReference>
<keyword evidence="2" id="KW-0812">Transmembrane</keyword>
<evidence type="ECO:0000313" key="4">
    <source>
        <dbReference type="EMBL" id="KAF9965121.1"/>
    </source>
</evidence>
<feature type="domain" description="Brl1/Brr6" evidence="3">
    <location>
        <begin position="54"/>
        <end position="188"/>
    </location>
</feature>
<feature type="transmembrane region" description="Helical" evidence="2">
    <location>
        <begin position="60"/>
        <end position="81"/>
    </location>
</feature>
<protein>
    <recommendedName>
        <fullName evidence="3">Brl1/Brr6 domain-containing protein</fullName>
    </recommendedName>
</protein>
<dbReference type="SMART" id="SM01042">
    <property type="entry name" value="Brr6_like_C_C"/>
    <property type="match status" value="1"/>
</dbReference>
<feature type="compositionally biased region" description="Low complexity" evidence="1">
    <location>
        <begin position="206"/>
        <end position="215"/>
    </location>
</feature>
<dbReference type="EMBL" id="JAAAHY010000285">
    <property type="protein sequence ID" value="KAF9965121.1"/>
    <property type="molecule type" value="Genomic_DNA"/>
</dbReference>
<dbReference type="PANTHER" id="PTHR28136">
    <property type="entry name" value="NUCLEUS EXPORT PROTEIN BRR6"/>
    <property type="match status" value="1"/>
</dbReference>
<name>A0A9P6M4H6_MORAP</name>
<feature type="compositionally biased region" description="Basic and acidic residues" evidence="1">
    <location>
        <begin position="216"/>
        <end position="226"/>
    </location>
</feature>
<sequence>MLATWSPNNDFRMTRTLQDQDFSSRSRRFQPQSHQRQKPQGRVWSENVDLPFILSGYVQVAMNAVFAMVMVYIAASFIIGIQSEVSMNANVVMKEELKRLEVCEQRWKSFDCDNLVNPVGDKLAWCAEARKCLESIPNVPGRASVAAKTFGLIVDSFVHAISFKTMAFVLVVLFGGLYVSNNTLSSYRNSYILHHQTDASPPPAPSSSSAAASRANMDRSKRKDATANHTPLLASRERYRINGREASYSSGSSQFHGGNGSHSRALIPQQPGLLQRIHPSDSDQDMEM</sequence>
<evidence type="ECO:0000256" key="1">
    <source>
        <dbReference type="SAM" id="MobiDB-lite"/>
    </source>
</evidence>
<keyword evidence="5" id="KW-1185">Reference proteome</keyword>
<gene>
    <name evidence="4" type="ORF">BGZ70_005370</name>
</gene>
<keyword evidence="2" id="KW-0472">Membrane</keyword>
<evidence type="ECO:0000259" key="3">
    <source>
        <dbReference type="SMART" id="SM01042"/>
    </source>
</evidence>
<comment type="caution">
    <text evidence="4">The sequence shown here is derived from an EMBL/GenBank/DDBJ whole genome shotgun (WGS) entry which is preliminary data.</text>
</comment>
<feature type="transmembrane region" description="Helical" evidence="2">
    <location>
        <begin position="157"/>
        <end position="179"/>
    </location>
</feature>
<feature type="compositionally biased region" description="Polar residues" evidence="1">
    <location>
        <begin position="247"/>
        <end position="256"/>
    </location>
</feature>
<dbReference type="GO" id="GO:0055088">
    <property type="term" value="P:lipid homeostasis"/>
    <property type="evidence" value="ECO:0007669"/>
    <property type="project" value="InterPro"/>
</dbReference>
<feature type="region of interest" description="Disordered" evidence="1">
    <location>
        <begin position="20"/>
        <end position="42"/>
    </location>
</feature>
<proteinExistence type="predicted"/>
<organism evidence="4 5">
    <name type="scientific">Mortierella alpina</name>
    <name type="common">Oleaginous fungus</name>
    <name type="synonym">Mortierella renispora</name>
    <dbReference type="NCBI Taxonomy" id="64518"/>
    <lineage>
        <taxon>Eukaryota</taxon>
        <taxon>Fungi</taxon>
        <taxon>Fungi incertae sedis</taxon>
        <taxon>Mucoromycota</taxon>
        <taxon>Mortierellomycotina</taxon>
        <taxon>Mortierellomycetes</taxon>
        <taxon>Mortierellales</taxon>
        <taxon>Mortierellaceae</taxon>
        <taxon>Mortierella</taxon>
    </lineage>
</organism>
<dbReference type="AlphaFoldDB" id="A0A9P6M4H6"/>
<dbReference type="GO" id="GO:0031965">
    <property type="term" value="C:nuclear membrane"/>
    <property type="evidence" value="ECO:0007669"/>
    <property type="project" value="InterPro"/>
</dbReference>
<dbReference type="Proteomes" id="UP000738359">
    <property type="component" value="Unassembled WGS sequence"/>
</dbReference>
<reference evidence="4" key="1">
    <citation type="journal article" date="2020" name="Fungal Divers.">
        <title>Resolving the Mortierellaceae phylogeny through synthesis of multi-gene phylogenetics and phylogenomics.</title>
        <authorList>
            <person name="Vandepol N."/>
            <person name="Liber J."/>
            <person name="Desiro A."/>
            <person name="Na H."/>
            <person name="Kennedy M."/>
            <person name="Barry K."/>
            <person name="Grigoriev I.V."/>
            <person name="Miller A.N."/>
            <person name="O'Donnell K."/>
            <person name="Stajich J.E."/>
            <person name="Bonito G."/>
        </authorList>
    </citation>
    <scope>NUCLEOTIDE SEQUENCE</scope>
    <source>
        <strain evidence="4">CK1249</strain>
    </source>
</reference>
<dbReference type="PANTHER" id="PTHR28136:SF1">
    <property type="entry name" value="NUCLEUS EXPORT PROTEIN BRL1"/>
    <property type="match status" value="1"/>
</dbReference>
<feature type="compositionally biased region" description="Low complexity" evidence="1">
    <location>
        <begin position="20"/>
        <end position="34"/>
    </location>
</feature>
<evidence type="ECO:0000256" key="2">
    <source>
        <dbReference type="SAM" id="Phobius"/>
    </source>
</evidence>
<keyword evidence="2" id="KW-1133">Transmembrane helix</keyword>